<proteinExistence type="predicted"/>
<name>A0ABS4CGM6_9ENTE</name>
<evidence type="ECO:0000256" key="1">
    <source>
        <dbReference type="SAM" id="Coils"/>
    </source>
</evidence>
<dbReference type="EMBL" id="JAEDXU010000002">
    <property type="protein sequence ID" value="MBP1045590.1"/>
    <property type="molecule type" value="Genomic_DNA"/>
</dbReference>
<dbReference type="RefSeq" id="WP_209556382.1">
    <property type="nucleotide sequence ID" value="NZ_JAEDXU010000002.1"/>
</dbReference>
<sequence length="141" mass="17416">MNEAYYQQRIRNKQQELYGIEDELREKQRDLENLFDFKREHHHKVNEISQHFQARQQRLREVPVNSAQVKFLVSYTKSMEGLLSEKDRYLQKKEDEQQEIDRGIRRVEQEIDSLRSRRMLCENQLSDLQYQLRVERMKKDE</sequence>
<evidence type="ECO:0000313" key="3">
    <source>
        <dbReference type="Proteomes" id="UP000673375"/>
    </source>
</evidence>
<organism evidence="2 3">
    <name type="scientific">Enterococcus larvae</name>
    <dbReference type="NCBI Taxonomy" id="2794352"/>
    <lineage>
        <taxon>Bacteria</taxon>
        <taxon>Bacillati</taxon>
        <taxon>Bacillota</taxon>
        <taxon>Bacilli</taxon>
        <taxon>Lactobacillales</taxon>
        <taxon>Enterococcaceae</taxon>
        <taxon>Enterococcus</taxon>
    </lineage>
</organism>
<comment type="caution">
    <text evidence="2">The sequence shown here is derived from an EMBL/GenBank/DDBJ whole genome shotgun (WGS) entry which is preliminary data.</text>
</comment>
<protein>
    <submittedName>
        <fullName evidence="2">Uncharacterized protein</fullName>
    </submittedName>
</protein>
<gene>
    <name evidence="2" type="ORF">I6N96_04820</name>
</gene>
<keyword evidence="3" id="KW-1185">Reference proteome</keyword>
<feature type="coiled-coil region" evidence="1">
    <location>
        <begin position="79"/>
        <end position="124"/>
    </location>
</feature>
<keyword evidence="1" id="KW-0175">Coiled coil</keyword>
<accession>A0ABS4CGM6</accession>
<reference evidence="2 3" key="1">
    <citation type="submission" date="2020-12" db="EMBL/GenBank/DDBJ databases">
        <title>Vagococcus allomyrinae sp. nov. and Enterococcus lavae sp. nov., isolated from the larvae of Allomyrina dichotoma.</title>
        <authorList>
            <person name="Lee S.D."/>
        </authorList>
    </citation>
    <scope>NUCLEOTIDE SEQUENCE [LARGE SCALE GENOMIC DNA]</scope>
    <source>
        <strain evidence="2 3">BWM-S5</strain>
    </source>
</reference>
<evidence type="ECO:0000313" key="2">
    <source>
        <dbReference type="EMBL" id="MBP1045590.1"/>
    </source>
</evidence>
<dbReference type="Proteomes" id="UP000673375">
    <property type="component" value="Unassembled WGS sequence"/>
</dbReference>